<feature type="transmembrane region" description="Helical" evidence="5">
    <location>
        <begin position="380"/>
        <end position="402"/>
    </location>
</feature>
<evidence type="ECO:0000256" key="3">
    <source>
        <dbReference type="ARBA" id="ARBA00023136"/>
    </source>
</evidence>
<protein>
    <submittedName>
        <fullName evidence="7">MFS transporter</fullName>
    </submittedName>
</protein>
<feature type="transmembrane region" description="Helical" evidence="5">
    <location>
        <begin position="32"/>
        <end position="52"/>
    </location>
</feature>
<feature type="transmembrane region" description="Helical" evidence="5">
    <location>
        <begin position="124"/>
        <end position="146"/>
    </location>
</feature>
<dbReference type="InterPro" id="IPR050327">
    <property type="entry name" value="Proton-linked_MCT"/>
</dbReference>
<proteinExistence type="predicted"/>
<reference evidence="8" key="1">
    <citation type="journal article" date="2019" name="Int. J. Syst. Evol. Microbiol.">
        <title>The Global Catalogue of Microorganisms (GCM) 10K type strain sequencing project: providing services to taxonomists for standard genome sequencing and annotation.</title>
        <authorList>
            <consortium name="The Broad Institute Genomics Platform"/>
            <consortium name="The Broad Institute Genome Sequencing Center for Infectious Disease"/>
            <person name="Wu L."/>
            <person name="Ma J."/>
        </authorList>
    </citation>
    <scope>NUCLEOTIDE SEQUENCE [LARGE SCALE GENOMIC DNA]</scope>
    <source>
        <strain evidence="8">KCTC 42964</strain>
    </source>
</reference>
<dbReference type="Pfam" id="PF07690">
    <property type="entry name" value="MFS_1"/>
    <property type="match status" value="1"/>
</dbReference>
<keyword evidence="2 5" id="KW-1133">Transmembrane helix</keyword>
<dbReference type="PANTHER" id="PTHR11360">
    <property type="entry name" value="MONOCARBOXYLATE TRANSPORTER"/>
    <property type="match status" value="1"/>
</dbReference>
<keyword evidence="8" id="KW-1185">Reference proteome</keyword>
<dbReference type="PANTHER" id="PTHR11360:SF284">
    <property type="entry name" value="EG:103B4.3 PROTEIN-RELATED"/>
    <property type="match status" value="1"/>
</dbReference>
<feature type="region of interest" description="Disordered" evidence="4">
    <location>
        <begin position="1"/>
        <end position="20"/>
    </location>
</feature>
<dbReference type="SUPFAM" id="SSF103473">
    <property type="entry name" value="MFS general substrate transporter"/>
    <property type="match status" value="1"/>
</dbReference>
<feature type="transmembrane region" description="Helical" evidence="5">
    <location>
        <begin position="414"/>
        <end position="435"/>
    </location>
</feature>
<accession>A0ABV7LA44</accession>
<dbReference type="EMBL" id="JBHRTR010000054">
    <property type="protein sequence ID" value="MFC3231165.1"/>
    <property type="molecule type" value="Genomic_DNA"/>
</dbReference>
<sequence>MVRRAEPGDPQRTPPPGTRPGRLGLLLRDRRLRLAFAVVPVCFLLALIGRGMGETFVVFLLPLQEDFGWSRAEVAGIYSFFFLSAGAVGPLVGHVFDRFGPFWLFLGCILFLAGGAFLSSQADALWQFYLTAGLMLGVAAAGMGTIPHSAILSRWFRGRLGIAMAIVFSSIGIGNLLLTPFAQRLIIADGWRHAYLVLAGLALLALIPVVVMPWRRIAAGREDIGFNVAPRRSGPGGEAPARTWTLQSAVRTRQFWGLFMVYFLTGNGMFSVALQAVTYLVETGIPRIEAAAAWGFVGLLTPLGMNIFGWLDGVIGRRPAVLLSYGLSLAGVVMLWITGRTDGQVFLVLFVALFGLSFGARGPLIAAICTRIFAGRRLGIIYGTVTVGGGLGGASGSAMGGLLHDLTGTYDLVFAYSVLALCLGILPFFLVPGLASRRD</sequence>
<evidence type="ECO:0000313" key="8">
    <source>
        <dbReference type="Proteomes" id="UP001595528"/>
    </source>
</evidence>
<evidence type="ECO:0000256" key="1">
    <source>
        <dbReference type="ARBA" id="ARBA00022692"/>
    </source>
</evidence>
<feature type="transmembrane region" description="Helical" evidence="5">
    <location>
        <begin position="158"/>
        <end position="182"/>
    </location>
</feature>
<feature type="transmembrane region" description="Helical" evidence="5">
    <location>
        <begin position="194"/>
        <end position="214"/>
    </location>
</feature>
<evidence type="ECO:0000256" key="5">
    <source>
        <dbReference type="SAM" id="Phobius"/>
    </source>
</evidence>
<feature type="transmembrane region" description="Helical" evidence="5">
    <location>
        <begin position="291"/>
        <end position="311"/>
    </location>
</feature>
<dbReference type="InterPro" id="IPR011701">
    <property type="entry name" value="MFS"/>
</dbReference>
<feature type="domain" description="Major facilitator superfamily (MFS) profile" evidence="6">
    <location>
        <begin position="35"/>
        <end position="435"/>
    </location>
</feature>
<comment type="caution">
    <text evidence="7">The sequence shown here is derived from an EMBL/GenBank/DDBJ whole genome shotgun (WGS) entry which is preliminary data.</text>
</comment>
<name>A0ABV7LA44_9PROT</name>
<dbReference type="CDD" id="cd17355">
    <property type="entry name" value="MFS_YcxA_like"/>
    <property type="match status" value="1"/>
</dbReference>
<gene>
    <name evidence="7" type="ORF">ACFOGJ_28210</name>
</gene>
<dbReference type="Gene3D" id="1.20.1250.20">
    <property type="entry name" value="MFS general substrate transporter like domains"/>
    <property type="match status" value="2"/>
</dbReference>
<dbReference type="InterPro" id="IPR020846">
    <property type="entry name" value="MFS_dom"/>
</dbReference>
<feature type="transmembrane region" description="Helical" evidence="5">
    <location>
        <begin position="345"/>
        <end position="368"/>
    </location>
</feature>
<feature type="transmembrane region" description="Helical" evidence="5">
    <location>
        <begin position="320"/>
        <end position="339"/>
    </location>
</feature>
<feature type="transmembrane region" description="Helical" evidence="5">
    <location>
        <begin position="72"/>
        <end position="92"/>
    </location>
</feature>
<evidence type="ECO:0000259" key="6">
    <source>
        <dbReference type="PROSITE" id="PS50850"/>
    </source>
</evidence>
<organism evidence="7 8">
    <name type="scientific">Marinibaculum pumilum</name>
    <dbReference type="NCBI Taxonomy" id="1766165"/>
    <lineage>
        <taxon>Bacteria</taxon>
        <taxon>Pseudomonadati</taxon>
        <taxon>Pseudomonadota</taxon>
        <taxon>Alphaproteobacteria</taxon>
        <taxon>Rhodospirillales</taxon>
        <taxon>Rhodospirillaceae</taxon>
        <taxon>Marinibaculum</taxon>
    </lineage>
</organism>
<dbReference type="RefSeq" id="WP_379906629.1">
    <property type="nucleotide sequence ID" value="NZ_JBHRTR010000054.1"/>
</dbReference>
<evidence type="ECO:0000256" key="4">
    <source>
        <dbReference type="SAM" id="MobiDB-lite"/>
    </source>
</evidence>
<feature type="transmembrane region" description="Helical" evidence="5">
    <location>
        <begin position="255"/>
        <end position="279"/>
    </location>
</feature>
<evidence type="ECO:0000256" key="2">
    <source>
        <dbReference type="ARBA" id="ARBA00022989"/>
    </source>
</evidence>
<dbReference type="Proteomes" id="UP001595528">
    <property type="component" value="Unassembled WGS sequence"/>
</dbReference>
<evidence type="ECO:0000313" key="7">
    <source>
        <dbReference type="EMBL" id="MFC3231165.1"/>
    </source>
</evidence>
<keyword evidence="3 5" id="KW-0472">Membrane</keyword>
<dbReference type="PROSITE" id="PS50850">
    <property type="entry name" value="MFS"/>
    <property type="match status" value="1"/>
</dbReference>
<keyword evidence="1 5" id="KW-0812">Transmembrane</keyword>
<feature type="transmembrane region" description="Helical" evidence="5">
    <location>
        <begin position="99"/>
        <end position="118"/>
    </location>
</feature>
<dbReference type="InterPro" id="IPR036259">
    <property type="entry name" value="MFS_trans_sf"/>
</dbReference>